<dbReference type="EMBL" id="JAVHJM010000002">
    <property type="protein sequence ID" value="KAK6518561.1"/>
    <property type="molecule type" value="Genomic_DNA"/>
</dbReference>
<gene>
    <name evidence="2" type="ORF">TWF506_005697</name>
</gene>
<accession>A0AAN8S3T7</accession>
<feature type="region of interest" description="Disordered" evidence="1">
    <location>
        <begin position="1"/>
        <end position="34"/>
    </location>
</feature>
<protein>
    <submittedName>
        <fullName evidence="2">Uncharacterized protein</fullName>
    </submittedName>
</protein>
<name>A0AAN8S3T7_9PEZI</name>
<keyword evidence="3" id="KW-1185">Reference proteome</keyword>
<sequence>MSRDPNEASKKVMSIEGLLNPRPHPADKKNPDLPKCNRCCSTAISSLTYICLNCKEFTIPEPKKKTEGSR</sequence>
<dbReference type="Proteomes" id="UP001307849">
    <property type="component" value="Unassembled WGS sequence"/>
</dbReference>
<dbReference type="AlphaFoldDB" id="A0AAN8S3T7"/>
<comment type="caution">
    <text evidence="2">The sequence shown here is derived from an EMBL/GenBank/DDBJ whole genome shotgun (WGS) entry which is preliminary data.</text>
</comment>
<reference evidence="2 3" key="1">
    <citation type="submission" date="2019-10" db="EMBL/GenBank/DDBJ databases">
        <authorList>
            <person name="Palmer J.M."/>
        </authorList>
    </citation>
    <scope>NUCLEOTIDE SEQUENCE [LARGE SCALE GENOMIC DNA]</scope>
    <source>
        <strain evidence="2 3">TWF506</strain>
    </source>
</reference>
<proteinExistence type="predicted"/>
<evidence type="ECO:0000313" key="2">
    <source>
        <dbReference type="EMBL" id="KAK6518561.1"/>
    </source>
</evidence>
<evidence type="ECO:0000313" key="3">
    <source>
        <dbReference type="Proteomes" id="UP001307849"/>
    </source>
</evidence>
<organism evidence="2 3">
    <name type="scientific">Arthrobotrys conoides</name>
    <dbReference type="NCBI Taxonomy" id="74498"/>
    <lineage>
        <taxon>Eukaryota</taxon>
        <taxon>Fungi</taxon>
        <taxon>Dikarya</taxon>
        <taxon>Ascomycota</taxon>
        <taxon>Pezizomycotina</taxon>
        <taxon>Orbiliomycetes</taxon>
        <taxon>Orbiliales</taxon>
        <taxon>Orbiliaceae</taxon>
        <taxon>Arthrobotrys</taxon>
    </lineage>
</organism>
<feature type="compositionally biased region" description="Basic and acidic residues" evidence="1">
    <location>
        <begin position="1"/>
        <end position="10"/>
    </location>
</feature>
<evidence type="ECO:0000256" key="1">
    <source>
        <dbReference type="SAM" id="MobiDB-lite"/>
    </source>
</evidence>